<dbReference type="AlphaFoldDB" id="A0AAV5HF10"/>
<evidence type="ECO:0000313" key="1">
    <source>
        <dbReference type="EMBL" id="GKU87398.1"/>
    </source>
</evidence>
<organism evidence="1 2">
    <name type="scientific">Rubroshorea leprosula</name>
    <dbReference type="NCBI Taxonomy" id="152421"/>
    <lineage>
        <taxon>Eukaryota</taxon>
        <taxon>Viridiplantae</taxon>
        <taxon>Streptophyta</taxon>
        <taxon>Embryophyta</taxon>
        <taxon>Tracheophyta</taxon>
        <taxon>Spermatophyta</taxon>
        <taxon>Magnoliopsida</taxon>
        <taxon>eudicotyledons</taxon>
        <taxon>Gunneridae</taxon>
        <taxon>Pentapetalae</taxon>
        <taxon>rosids</taxon>
        <taxon>malvids</taxon>
        <taxon>Malvales</taxon>
        <taxon>Dipterocarpaceae</taxon>
        <taxon>Rubroshorea</taxon>
    </lineage>
</organism>
<proteinExistence type="predicted"/>
<dbReference type="Proteomes" id="UP001054252">
    <property type="component" value="Unassembled WGS sequence"/>
</dbReference>
<reference evidence="1 2" key="1">
    <citation type="journal article" date="2021" name="Commun. Biol.">
        <title>The genome of Shorea leprosula (Dipterocarpaceae) highlights the ecological relevance of drought in aseasonal tropical rainforests.</title>
        <authorList>
            <person name="Ng K.K.S."/>
            <person name="Kobayashi M.J."/>
            <person name="Fawcett J.A."/>
            <person name="Hatakeyama M."/>
            <person name="Paape T."/>
            <person name="Ng C.H."/>
            <person name="Ang C.C."/>
            <person name="Tnah L.H."/>
            <person name="Lee C.T."/>
            <person name="Nishiyama T."/>
            <person name="Sese J."/>
            <person name="O'Brien M.J."/>
            <person name="Copetti D."/>
            <person name="Mohd Noor M.I."/>
            <person name="Ong R.C."/>
            <person name="Putra M."/>
            <person name="Sireger I.Z."/>
            <person name="Indrioko S."/>
            <person name="Kosugi Y."/>
            <person name="Izuno A."/>
            <person name="Isagi Y."/>
            <person name="Lee S.L."/>
            <person name="Shimizu K.K."/>
        </authorList>
    </citation>
    <scope>NUCLEOTIDE SEQUENCE [LARGE SCALE GENOMIC DNA]</scope>
    <source>
        <strain evidence="1">214</strain>
    </source>
</reference>
<accession>A0AAV5HF10</accession>
<gene>
    <name evidence="1" type="ORF">SLEP1_g1799</name>
</gene>
<comment type="caution">
    <text evidence="1">The sequence shown here is derived from an EMBL/GenBank/DDBJ whole genome shotgun (WGS) entry which is preliminary data.</text>
</comment>
<dbReference type="EMBL" id="BPVZ01000002">
    <property type="protein sequence ID" value="GKU87398.1"/>
    <property type="molecule type" value="Genomic_DNA"/>
</dbReference>
<evidence type="ECO:0000313" key="2">
    <source>
        <dbReference type="Proteomes" id="UP001054252"/>
    </source>
</evidence>
<sequence length="89" mass="10256">MVRNELYITVLRAFRYPISLEVLLSKDFVPNVTLHRLINLLAQSSTGRPESESSAVLEEVVKFLMEKIERPLCLTSWSLSTLVKIMEDF</sequence>
<protein>
    <submittedName>
        <fullName evidence="1">Uncharacterized protein</fullName>
    </submittedName>
</protein>
<name>A0AAV5HF10_9ROSI</name>
<keyword evidence="2" id="KW-1185">Reference proteome</keyword>